<dbReference type="GO" id="GO:0006313">
    <property type="term" value="P:DNA transposition"/>
    <property type="evidence" value="ECO:0007669"/>
    <property type="project" value="InterPro"/>
</dbReference>
<dbReference type="Pfam" id="PF00892">
    <property type="entry name" value="EamA"/>
    <property type="match status" value="1"/>
</dbReference>
<evidence type="ECO:0000259" key="4">
    <source>
        <dbReference type="Pfam" id="PF00892"/>
    </source>
</evidence>
<proteinExistence type="inferred from homology"/>
<feature type="compositionally biased region" description="Basic and acidic residues" evidence="2">
    <location>
        <begin position="485"/>
        <end position="495"/>
    </location>
</feature>
<keyword evidence="3" id="KW-1133">Transmembrane helix</keyword>
<feature type="compositionally biased region" description="Basic and acidic residues" evidence="2">
    <location>
        <begin position="439"/>
        <end position="455"/>
    </location>
</feature>
<reference evidence="7" key="1">
    <citation type="journal article" date="2014" name="Int. J. Syst. Evol. Microbiol.">
        <title>Complete genome sequence of Corynebacterium casei LMG S-19264T (=DSM 44701T), isolated from a smear-ripened cheese.</title>
        <authorList>
            <consortium name="US DOE Joint Genome Institute (JGI-PGF)"/>
            <person name="Walter F."/>
            <person name="Albersmeier A."/>
            <person name="Kalinowski J."/>
            <person name="Ruckert C."/>
        </authorList>
    </citation>
    <scope>NUCLEOTIDE SEQUENCE</scope>
    <source>
        <strain evidence="7">JCM 3172</strain>
    </source>
</reference>
<feature type="region of interest" description="Disordered" evidence="2">
    <location>
        <begin position="423"/>
        <end position="553"/>
    </location>
</feature>
<dbReference type="NCBIfam" id="NF033580">
    <property type="entry name" value="transpos_IS5_3"/>
    <property type="match status" value="1"/>
</dbReference>
<feature type="transmembrane region" description="Helical" evidence="3">
    <location>
        <begin position="343"/>
        <end position="362"/>
    </location>
</feature>
<keyword evidence="3" id="KW-0472">Membrane</keyword>
<evidence type="ECO:0008006" key="9">
    <source>
        <dbReference type="Google" id="ProtNLM"/>
    </source>
</evidence>
<dbReference type="EMBL" id="BMQQ01000018">
    <property type="protein sequence ID" value="GGT45889.1"/>
    <property type="molecule type" value="Genomic_DNA"/>
</dbReference>
<feature type="domain" description="Transposase IS4-like" evidence="5">
    <location>
        <begin position="89"/>
        <end position="237"/>
    </location>
</feature>
<feature type="transmembrane region" description="Helical" evidence="3">
    <location>
        <begin position="374"/>
        <end position="393"/>
    </location>
</feature>
<dbReference type="PANTHER" id="PTHR30007">
    <property type="entry name" value="PHP DOMAIN PROTEIN"/>
    <property type="match status" value="1"/>
</dbReference>
<dbReference type="InterPro" id="IPR000620">
    <property type="entry name" value="EamA_dom"/>
</dbReference>
<comment type="similarity">
    <text evidence="1">Belongs to the EamA transporter family.</text>
</comment>
<dbReference type="InterPro" id="IPR025161">
    <property type="entry name" value="IS402-like_dom"/>
</dbReference>
<evidence type="ECO:0000313" key="7">
    <source>
        <dbReference type="EMBL" id="GGT45889.1"/>
    </source>
</evidence>
<evidence type="ECO:0000256" key="1">
    <source>
        <dbReference type="ARBA" id="ARBA00007362"/>
    </source>
</evidence>
<dbReference type="Proteomes" id="UP000619486">
    <property type="component" value="Unassembled WGS sequence"/>
</dbReference>
<gene>
    <name evidence="7" type="ORF">GCM10014713_44720</name>
</gene>
<dbReference type="PANTHER" id="PTHR30007:SF0">
    <property type="entry name" value="TRANSPOSASE"/>
    <property type="match status" value="1"/>
</dbReference>
<dbReference type="Gene3D" id="1.10.3730.20">
    <property type="match status" value="1"/>
</dbReference>
<comment type="caution">
    <text evidence="7">The sequence shown here is derived from an EMBL/GenBank/DDBJ whole genome shotgun (WGS) entry which is preliminary data.</text>
</comment>
<dbReference type="AlphaFoldDB" id="A0A918H8D6"/>
<name>A0A918H8D6_9ACTN</name>
<protein>
    <recommendedName>
        <fullName evidence="9">Transposase</fullName>
    </recommendedName>
</protein>
<feature type="compositionally biased region" description="Low complexity" evidence="2">
    <location>
        <begin position="500"/>
        <end position="518"/>
    </location>
</feature>
<evidence type="ECO:0000256" key="3">
    <source>
        <dbReference type="SAM" id="Phobius"/>
    </source>
</evidence>
<feature type="domain" description="Insertion element IS402-like" evidence="6">
    <location>
        <begin position="17"/>
        <end position="73"/>
    </location>
</feature>
<accession>A0A918H8D6</accession>
<evidence type="ECO:0000259" key="5">
    <source>
        <dbReference type="Pfam" id="PF01609"/>
    </source>
</evidence>
<feature type="transmembrane region" description="Helical" evidence="3">
    <location>
        <begin position="255"/>
        <end position="272"/>
    </location>
</feature>
<dbReference type="InterPro" id="IPR037185">
    <property type="entry name" value="EmrE-like"/>
</dbReference>
<organism evidence="7 8">
    <name type="scientific">Streptomyces purpureus</name>
    <dbReference type="NCBI Taxonomy" id="1951"/>
    <lineage>
        <taxon>Bacteria</taxon>
        <taxon>Bacillati</taxon>
        <taxon>Actinomycetota</taxon>
        <taxon>Actinomycetes</taxon>
        <taxon>Kitasatosporales</taxon>
        <taxon>Streptomycetaceae</taxon>
        <taxon>Streptomyces</taxon>
    </lineage>
</organism>
<dbReference type="GO" id="GO:0003677">
    <property type="term" value="F:DNA binding"/>
    <property type="evidence" value="ECO:0007669"/>
    <property type="project" value="InterPro"/>
</dbReference>
<evidence type="ECO:0000256" key="2">
    <source>
        <dbReference type="SAM" id="MobiDB-lite"/>
    </source>
</evidence>
<dbReference type="SUPFAM" id="SSF103481">
    <property type="entry name" value="Multidrug resistance efflux transporter EmrE"/>
    <property type="match status" value="1"/>
</dbReference>
<dbReference type="GO" id="GO:0016020">
    <property type="term" value="C:membrane"/>
    <property type="evidence" value="ECO:0007669"/>
    <property type="project" value="InterPro"/>
</dbReference>
<sequence>MGGRPAVAAGAGLAEGPGGRPEGYCHRQLLDTIRYLVAGGISWRAMPADFPDWGRVYAFFRRRREHGLIAEVHDRLRGTVREREGREAEPTAGIIDAQSVKAAASVPAVSRGCEGGGKKVPGRKRHIVTDTLGLLLAVAVTAANIGARDAAAGLLIRLRRLHRDITLVWADGGYTGSLVGWCRDQLALTLEIVKRTDDMAGFVVLPRRWVAERTFAWLMNSRRLARDYETLPATSEARIRWSVVTRSSPFSAWRLAWGLAGVAGVGLVVIGPEAALDVVGVAAGLGSAATMALGVTLTKRWGRPAGAGPAAFAGWQLTAGACSCCLSPSLSRGRRPSWTFPPALGYLWLGLVGGLLAFVPWFRGLTTLPVTSVAVLVLLSPLVAAVLGAALLGQTLGPVQLLGFALSLAAIVAGQLPAPARKVSADRTGAQPVGTGCRQQREAVHGEAHVAHPAHEQGVLQRGRVAEPHGGGAHRHQGQVADAPEAVRHQGRGPDQRGSQRQPARHAPAAQAEGPAGEDLTPGADQSEEQEDPQRGEQYGPVHAPRFEREPHP</sequence>
<evidence type="ECO:0000259" key="6">
    <source>
        <dbReference type="Pfam" id="PF13340"/>
    </source>
</evidence>
<keyword evidence="3" id="KW-0812">Transmembrane</keyword>
<feature type="transmembrane region" description="Helical" evidence="3">
    <location>
        <begin position="399"/>
        <end position="418"/>
    </location>
</feature>
<keyword evidence="8" id="KW-1185">Reference proteome</keyword>
<dbReference type="GO" id="GO:0004803">
    <property type="term" value="F:transposase activity"/>
    <property type="evidence" value="ECO:0007669"/>
    <property type="project" value="InterPro"/>
</dbReference>
<reference evidence="7" key="2">
    <citation type="submission" date="2020-09" db="EMBL/GenBank/DDBJ databases">
        <authorList>
            <person name="Sun Q."/>
            <person name="Ohkuma M."/>
        </authorList>
    </citation>
    <scope>NUCLEOTIDE SEQUENCE</scope>
    <source>
        <strain evidence="7">JCM 3172</strain>
    </source>
</reference>
<feature type="domain" description="EamA" evidence="4">
    <location>
        <begin position="280"/>
        <end position="412"/>
    </location>
</feature>
<feature type="transmembrane region" description="Helical" evidence="3">
    <location>
        <begin position="278"/>
        <end position="298"/>
    </location>
</feature>
<evidence type="ECO:0000313" key="8">
    <source>
        <dbReference type="Proteomes" id="UP000619486"/>
    </source>
</evidence>
<dbReference type="Pfam" id="PF13340">
    <property type="entry name" value="DUF4096"/>
    <property type="match status" value="1"/>
</dbReference>
<dbReference type="InterPro" id="IPR002559">
    <property type="entry name" value="Transposase_11"/>
</dbReference>
<dbReference type="Pfam" id="PF01609">
    <property type="entry name" value="DDE_Tnp_1"/>
    <property type="match status" value="1"/>
</dbReference>